<proteinExistence type="predicted"/>
<dbReference type="EMBL" id="JAFKCS010000004">
    <property type="protein sequence ID" value="MBN7819446.1"/>
    <property type="molecule type" value="Genomic_DNA"/>
</dbReference>
<protein>
    <submittedName>
        <fullName evidence="4">GNAT family N-acetyltransferase</fullName>
    </submittedName>
</protein>
<dbReference type="PANTHER" id="PTHR43877">
    <property type="entry name" value="AMINOALKYLPHOSPHONATE N-ACETYLTRANSFERASE-RELATED-RELATED"/>
    <property type="match status" value="1"/>
</dbReference>
<dbReference type="Pfam" id="PF00583">
    <property type="entry name" value="Acetyltransf_1"/>
    <property type="match status" value="1"/>
</dbReference>
<dbReference type="InterPro" id="IPR016181">
    <property type="entry name" value="Acyl_CoA_acyltransferase"/>
</dbReference>
<evidence type="ECO:0000256" key="2">
    <source>
        <dbReference type="ARBA" id="ARBA00023315"/>
    </source>
</evidence>
<keyword evidence="5" id="KW-1185">Reference proteome</keyword>
<name>A0ABS3CSP8_9ALTE</name>
<accession>A0ABS3CSP8</accession>
<dbReference type="Proteomes" id="UP000663992">
    <property type="component" value="Unassembled WGS sequence"/>
</dbReference>
<dbReference type="PANTHER" id="PTHR43877:SF5">
    <property type="entry name" value="BLL8307 PROTEIN"/>
    <property type="match status" value="1"/>
</dbReference>
<gene>
    <name evidence="4" type="ORF">J0A65_06195</name>
</gene>
<reference evidence="4 5" key="1">
    <citation type="submission" date="2021-03" db="EMBL/GenBank/DDBJ databases">
        <title>novel species isolated from a fishpond in China.</title>
        <authorList>
            <person name="Lu H."/>
            <person name="Cai Z."/>
        </authorList>
    </citation>
    <scope>NUCLEOTIDE SEQUENCE [LARGE SCALE GENOMIC DNA]</scope>
    <source>
        <strain evidence="4 5">Y57</strain>
    </source>
</reference>
<sequence length="152" mass="16922">MKITNADLSHPQVIGLLQIHLAGMYENSPPEQVFALDLSAFKQPGIQLYCAWLEDIACGIGALKTLNTDEGEIKSMRTHPDCLKQGVASRLLEHIIQQAKIRGIGRLMLETGSGEAFDPAIRLYQRYGFISGPAFGDYEKSPFNQFFHLNLD</sequence>
<dbReference type="RefSeq" id="WP_206593271.1">
    <property type="nucleotide sequence ID" value="NZ_JAFKCS010000004.1"/>
</dbReference>
<dbReference type="SUPFAM" id="SSF55729">
    <property type="entry name" value="Acyl-CoA N-acyltransferases (Nat)"/>
    <property type="match status" value="1"/>
</dbReference>
<evidence type="ECO:0000313" key="5">
    <source>
        <dbReference type="Proteomes" id="UP000663992"/>
    </source>
</evidence>
<organism evidence="4 5">
    <name type="scientific">Bowmanella yangjiangensis</name>
    <dbReference type="NCBI Taxonomy" id="2811230"/>
    <lineage>
        <taxon>Bacteria</taxon>
        <taxon>Pseudomonadati</taxon>
        <taxon>Pseudomonadota</taxon>
        <taxon>Gammaproteobacteria</taxon>
        <taxon>Alteromonadales</taxon>
        <taxon>Alteromonadaceae</taxon>
        <taxon>Bowmanella</taxon>
    </lineage>
</organism>
<comment type="caution">
    <text evidence="4">The sequence shown here is derived from an EMBL/GenBank/DDBJ whole genome shotgun (WGS) entry which is preliminary data.</text>
</comment>
<feature type="domain" description="N-acetyltransferase" evidence="3">
    <location>
        <begin position="3"/>
        <end position="152"/>
    </location>
</feature>
<evidence type="ECO:0000256" key="1">
    <source>
        <dbReference type="ARBA" id="ARBA00022679"/>
    </source>
</evidence>
<dbReference type="InterPro" id="IPR050832">
    <property type="entry name" value="Bact_Acetyltransf"/>
</dbReference>
<evidence type="ECO:0000313" key="4">
    <source>
        <dbReference type="EMBL" id="MBN7819446.1"/>
    </source>
</evidence>
<keyword evidence="1" id="KW-0808">Transferase</keyword>
<dbReference type="PROSITE" id="PS51186">
    <property type="entry name" value="GNAT"/>
    <property type="match status" value="1"/>
</dbReference>
<evidence type="ECO:0000259" key="3">
    <source>
        <dbReference type="PROSITE" id="PS51186"/>
    </source>
</evidence>
<dbReference type="CDD" id="cd04301">
    <property type="entry name" value="NAT_SF"/>
    <property type="match status" value="1"/>
</dbReference>
<keyword evidence="2" id="KW-0012">Acyltransferase</keyword>
<dbReference type="Gene3D" id="3.40.630.30">
    <property type="match status" value="1"/>
</dbReference>
<dbReference type="InterPro" id="IPR000182">
    <property type="entry name" value="GNAT_dom"/>
</dbReference>